<comment type="pathway">
    <text evidence="1 6">Carbohydrate biosynthesis; dTDP-L-rhamnose biosynthesis.</text>
</comment>
<comment type="caution">
    <text evidence="8">The sequence shown here is derived from an EMBL/GenBank/DDBJ whole genome shotgun (WGS) entry which is preliminary data.</text>
</comment>
<dbReference type="Proteomes" id="UP000317355">
    <property type="component" value="Unassembled WGS sequence"/>
</dbReference>
<evidence type="ECO:0000256" key="6">
    <source>
        <dbReference type="RuleBase" id="RU364082"/>
    </source>
</evidence>
<dbReference type="EC" id="1.1.1.133" evidence="3 6"/>
<comment type="function">
    <text evidence="6">Catalyzes the reduction of dTDP-6-deoxy-L-lyxo-4-hexulose to yield dTDP-L-rhamnose.</text>
</comment>
<dbReference type="UniPathway" id="UPA00124"/>
<dbReference type="InterPro" id="IPR005913">
    <property type="entry name" value="dTDP_dehydrorham_reduct"/>
</dbReference>
<dbReference type="Gene3D" id="3.90.25.10">
    <property type="entry name" value="UDP-galactose 4-epimerase, domain 1"/>
    <property type="match status" value="1"/>
</dbReference>
<dbReference type="InterPro" id="IPR036291">
    <property type="entry name" value="NAD(P)-bd_dom_sf"/>
</dbReference>
<comment type="cofactor">
    <cofactor evidence="6">
        <name>Mg(2+)</name>
        <dbReference type="ChEBI" id="CHEBI:18420"/>
    </cofactor>
    <text evidence="6">Binds 1 Mg(2+) ion per monomer.</text>
</comment>
<dbReference type="Gene3D" id="3.40.50.720">
    <property type="entry name" value="NAD(P)-binding Rossmann-like Domain"/>
    <property type="match status" value="1"/>
</dbReference>
<keyword evidence="6 8" id="KW-0560">Oxidoreductase</keyword>
<dbReference type="CDD" id="cd05254">
    <property type="entry name" value="dTDP_HR_like_SDR_e"/>
    <property type="match status" value="1"/>
</dbReference>
<dbReference type="InterPro" id="IPR029903">
    <property type="entry name" value="RmlD-like-bd"/>
</dbReference>
<evidence type="ECO:0000256" key="3">
    <source>
        <dbReference type="ARBA" id="ARBA00012929"/>
    </source>
</evidence>
<evidence type="ECO:0000256" key="4">
    <source>
        <dbReference type="ARBA" id="ARBA00017099"/>
    </source>
</evidence>
<organism evidence="8 9">
    <name type="scientific">Sedimenticola thiotaurini</name>
    <dbReference type="NCBI Taxonomy" id="1543721"/>
    <lineage>
        <taxon>Bacteria</taxon>
        <taxon>Pseudomonadati</taxon>
        <taxon>Pseudomonadota</taxon>
        <taxon>Gammaproteobacteria</taxon>
        <taxon>Chromatiales</taxon>
        <taxon>Sedimenticolaceae</taxon>
        <taxon>Sedimenticola</taxon>
    </lineage>
</organism>
<dbReference type="SUPFAM" id="SSF51735">
    <property type="entry name" value="NAD(P)-binding Rossmann-fold domains"/>
    <property type="match status" value="1"/>
</dbReference>
<dbReference type="EMBL" id="VMRY01000010">
    <property type="protein sequence ID" value="TVT58098.1"/>
    <property type="molecule type" value="Genomic_DNA"/>
</dbReference>
<reference evidence="8 9" key="1">
    <citation type="submission" date="2019-07" db="EMBL/GenBank/DDBJ databases">
        <title>The pathways for chlorine oxyanion respiration interact through the shared metabolite chlorate.</title>
        <authorList>
            <person name="Barnum T.P."/>
            <person name="Cheng Y."/>
            <person name="Hill K.A."/>
            <person name="Lucas L.N."/>
            <person name="Carlson H.K."/>
            <person name="Coates J.D."/>
        </authorList>
    </citation>
    <scope>NUCLEOTIDE SEQUENCE [LARGE SCALE GENOMIC DNA]</scope>
    <source>
        <strain evidence="8">BK-3</strain>
    </source>
</reference>
<keyword evidence="6" id="KW-0521">NADP</keyword>
<comment type="catalytic activity">
    <reaction evidence="5 6">
        <text>dTDP-beta-L-rhamnose + NADP(+) = dTDP-4-dehydro-beta-L-rhamnose + NADPH + H(+)</text>
        <dbReference type="Rhea" id="RHEA:21796"/>
        <dbReference type="ChEBI" id="CHEBI:15378"/>
        <dbReference type="ChEBI" id="CHEBI:57510"/>
        <dbReference type="ChEBI" id="CHEBI:57783"/>
        <dbReference type="ChEBI" id="CHEBI:58349"/>
        <dbReference type="ChEBI" id="CHEBI:62830"/>
        <dbReference type="EC" id="1.1.1.133"/>
    </reaction>
</comment>
<dbReference type="FunFam" id="3.40.50.720:FF:000159">
    <property type="entry name" value="dTDP-4-dehydrorhamnose reductase"/>
    <property type="match status" value="1"/>
</dbReference>
<protein>
    <recommendedName>
        <fullName evidence="4 6">dTDP-4-dehydrorhamnose reductase</fullName>
        <ecNumber evidence="3 6">1.1.1.133</ecNumber>
    </recommendedName>
</protein>
<comment type="similarity">
    <text evidence="2 6">Belongs to the dTDP-4-dehydrorhamnose reductase family.</text>
</comment>
<dbReference type="NCBIfam" id="NF007440">
    <property type="entry name" value="PRK09987.1"/>
    <property type="match status" value="1"/>
</dbReference>
<dbReference type="GO" id="GO:0009243">
    <property type="term" value="P:O antigen biosynthetic process"/>
    <property type="evidence" value="ECO:0007669"/>
    <property type="project" value="UniProtKB-UniPathway"/>
</dbReference>
<accession>A0A558DAS1</accession>
<dbReference type="Pfam" id="PF04321">
    <property type="entry name" value="RmlD_sub_bind"/>
    <property type="match status" value="1"/>
</dbReference>
<sequence length="300" mass="33290">MPVKILLFGKTGQVGTELIRTLPQLGQLKPCGREEANLEDQESMKAVIRSYCPDIIVNAAAYTAVDRAETEPDKANSINAEAVSLMAEEAKCLDAWLVHYSTDYVFDGTKDQPYIETDQPNPLGIYGKSKLQGEGSIRRSGCKYLIFRTSWVYGAHGSNFIKTILRLAREREMLDVVADQRGAPTSAVQIAEITAQAIPAILGGTMGAGIFNLAPSGDTTWHELARRVVSRARQSGMLLDLKPEQIRPIKTKDYPTPAKRPMNSRLDTSLLTQTLDITLPDWQSEVDCFIDYLVREEARQ</sequence>
<evidence type="ECO:0000256" key="2">
    <source>
        <dbReference type="ARBA" id="ARBA00010944"/>
    </source>
</evidence>
<dbReference type="AlphaFoldDB" id="A0A558DAS1"/>
<feature type="domain" description="RmlD-like substrate binding" evidence="7">
    <location>
        <begin position="4"/>
        <end position="292"/>
    </location>
</feature>
<evidence type="ECO:0000256" key="5">
    <source>
        <dbReference type="ARBA" id="ARBA00048200"/>
    </source>
</evidence>
<evidence type="ECO:0000259" key="7">
    <source>
        <dbReference type="Pfam" id="PF04321"/>
    </source>
</evidence>
<name>A0A558DAS1_9GAMM</name>
<proteinExistence type="inferred from homology"/>
<dbReference type="PANTHER" id="PTHR10491">
    <property type="entry name" value="DTDP-4-DEHYDRORHAMNOSE REDUCTASE"/>
    <property type="match status" value="1"/>
</dbReference>
<dbReference type="PANTHER" id="PTHR10491:SF4">
    <property type="entry name" value="METHIONINE ADENOSYLTRANSFERASE 2 SUBUNIT BETA"/>
    <property type="match status" value="1"/>
</dbReference>
<dbReference type="NCBIfam" id="TIGR01214">
    <property type="entry name" value="rmlD"/>
    <property type="match status" value="1"/>
</dbReference>
<evidence type="ECO:0000313" key="9">
    <source>
        <dbReference type="Proteomes" id="UP000317355"/>
    </source>
</evidence>
<gene>
    <name evidence="8" type="primary">rfbD</name>
    <name evidence="8" type="ORF">FHK82_05130</name>
</gene>
<dbReference type="GO" id="GO:0019305">
    <property type="term" value="P:dTDP-rhamnose biosynthetic process"/>
    <property type="evidence" value="ECO:0007669"/>
    <property type="project" value="UniProtKB-UniPathway"/>
</dbReference>
<evidence type="ECO:0000256" key="1">
    <source>
        <dbReference type="ARBA" id="ARBA00004781"/>
    </source>
</evidence>
<dbReference type="GO" id="GO:0008831">
    <property type="term" value="F:dTDP-4-dehydrorhamnose reductase activity"/>
    <property type="evidence" value="ECO:0007669"/>
    <property type="project" value="UniProtKB-EC"/>
</dbReference>
<dbReference type="GO" id="GO:0005829">
    <property type="term" value="C:cytosol"/>
    <property type="evidence" value="ECO:0007669"/>
    <property type="project" value="TreeGrafter"/>
</dbReference>
<dbReference type="UniPathway" id="UPA00281"/>
<evidence type="ECO:0000313" key="8">
    <source>
        <dbReference type="EMBL" id="TVT58098.1"/>
    </source>
</evidence>